<name>A0ACA9YC14_9ASCO</name>
<dbReference type="Proteomes" id="UP001152531">
    <property type="component" value="Unassembled WGS sequence"/>
</dbReference>
<reference evidence="1" key="1">
    <citation type="submission" date="2022-06" db="EMBL/GenBank/DDBJ databases">
        <authorList>
            <person name="Legras J.-L."/>
            <person name="Devillers H."/>
            <person name="Grondin C."/>
        </authorList>
    </citation>
    <scope>NUCLEOTIDE SEQUENCE</scope>
    <source>
        <strain evidence="1">CLIB 1444</strain>
    </source>
</reference>
<comment type="caution">
    <text evidence="1">The sequence shown here is derived from an EMBL/GenBank/DDBJ whole genome shotgun (WGS) entry which is preliminary data.</text>
</comment>
<accession>A0ACA9YC14</accession>
<sequence length="314" mass="36793">MEDDDRINLQEPLNHDDEAQNNQDIPKGVENTESNSETAKNSANDLSDDNNDNNEDNNINKPNESTITDSRKRPFSPDSIHYETIKKRIPPSQMEKFWDYLDSATISSLTKIMDIGIVKSLERLSNANKSKVAEKYLLKSWVSDDPRSFITRLNSTTLPKSHSMHSTSYKNDENLDILNYDHLNHRKKWLETYLSAEIKQLEELKKYHERLNDNFQADKNYLKDLEKTIDVNKSKMSKERSKREVFTHVRVNKHEKVNVMEDSRFQFEENDEFSSTLTDLNNNLTDLQKRSQNLHKLNDTLTSFLNNVDYNEDI</sequence>
<keyword evidence="2" id="KW-1185">Reference proteome</keyword>
<protein>
    <submittedName>
        <fullName evidence="1">Uncharacterized protein</fullName>
    </submittedName>
</protein>
<evidence type="ECO:0000313" key="2">
    <source>
        <dbReference type="Proteomes" id="UP001152531"/>
    </source>
</evidence>
<dbReference type="EMBL" id="CALSDN010000008">
    <property type="protein sequence ID" value="CAH6722152.1"/>
    <property type="molecule type" value="Genomic_DNA"/>
</dbReference>
<proteinExistence type="predicted"/>
<organism evidence="1 2">
    <name type="scientific">[Candida] jaroonii</name>
    <dbReference type="NCBI Taxonomy" id="467808"/>
    <lineage>
        <taxon>Eukaryota</taxon>
        <taxon>Fungi</taxon>
        <taxon>Dikarya</taxon>
        <taxon>Ascomycota</taxon>
        <taxon>Saccharomycotina</taxon>
        <taxon>Pichiomycetes</taxon>
        <taxon>Debaryomycetaceae</taxon>
        <taxon>Yamadazyma</taxon>
    </lineage>
</organism>
<gene>
    <name evidence="1" type="ORF">CLIB1444_08S03070</name>
</gene>
<evidence type="ECO:0000313" key="1">
    <source>
        <dbReference type="EMBL" id="CAH6722152.1"/>
    </source>
</evidence>